<dbReference type="InterPro" id="IPR013221">
    <property type="entry name" value="Mur_ligase_cen"/>
</dbReference>
<dbReference type="EC" id="6.3.2.9" evidence="9"/>
<dbReference type="InterPro" id="IPR036615">
    <property type="entry name" value="Mur_ligase_C_dom_sf"/>
</dbReference>
<dbReference type="Gene3D" id="3.40.50.720">
    <property type="entry name" value="NAD(P)-binding Rossmann-like Domain"/>
    <property type="match status" value="1"/>
</dbReference>
<evidence type="ECO:0000256" key="5">
    <source>
        <dbReference type="ARBA" id="ARBA00022618"/>
    </source>
</evidence>
<dbReference type="EMBL" id="LCPE01000018">
    <property type="protein sequence ID" value="KKU93701.1"/>
    <property type="molecule type" value="Genomic_DNA"/>
</dbReference>
<dbReference type="Gene3D" id="3.40.1190.10">
    <property type="entry name" value="Mur-like, catalytic domain"/>
    <property type="match status" value="1"/>
</dbReference>
<dbReference type="GO" id="GO:0009252">
    <property type="term" value="P:peptidoglycan biosynthetic process"/>
    <property type="evidence" value="ECO:0007669"/>
    <property type="project" value="UniProtKB-UniRule"/>
</dbReference>
<feature type="binding site" evidence="9">
    <location>
        <begin position="119"/>
        <end position="125"/>
    </location>
    <ligand>
        <name>ATP</name>
        <dbReference type="ChEBI" id="CHEBI:30616"/>
    </ligand>
</feature>
<dbReference type="GO" id="GO:0005524">
    <property type="term" value="F:ATP binding"/>
    <property type="evidence" value="ECO:0007669"/>
    <property type="project" value="UniProtKB-UniRule"/>
</dbReference>
<dbReference type="Proteomes" id="UP000034877">
    <property type="component" value="Unassembled WGS sequence"/>
</dbReference>
<dbReference type="PROSITE" id="PS01011">
    <property type="entry name" value="FOLYLPOLYGLU_SYNT_1"/>
    <property type="match status" value="1"/>
</dbReference>
<comment type="pathway">
    <text evidence="2 9">Cell wall biogenesis; peptidoglycan biosynthesis.</text>
</comment>
<dbReference type="SUPFAM" id="SSF53244">
    <property type="entry name" value="MurD-like peptide ligases, peptide-binding domain"/>
    <property type="match status" value="1"/>
</dbReference>
<evidence type="ECO:0000259" key="10">
    <source>
        <dbReference type="Pfam" id="PF02875"/>
    </source>
</evidence>
<dbReference type="PANTHER" id="PTHR43692">
    <property type="entry name" value="UDP-N-ACETYLMURAMOYLALANINE--D-GLUTAMATE LIGASE"/>
    <property type="match status" value="1"/>
</dbReference>
<evidence type="ECO:0000259" key="11">
    <source>
        <dbReference type="Pfam" id="PF08245"/>
    </source>
</evidence>
<dbReference type="GO" id="GO:0008764">
    <property type="term" value="F:UDP-N-acetylmuramoylalanine-D-glutamate ligase activity"/>
    <property type="evidence" value="ECO:0007669"/>
    <property type="project" value="UniProtKB-UniRule"/>
</dbReference>
<feature type="domain" description="Mur ligase central" evidence="11">
    <location>
        <begin position="117"/>
        <end position="226"/>
    </location>
</feature>
<keyword evidence="9" id="KW-0133">Cell shape</keyword>
<dbReference type="Pfam" id="PF02875">
    <property type="entry name" value="Mur_ligase_C"/>
    <property type="match status" value="1"/>
</dbReference>
<dbReference type="InterPro" id="IPR018109">
    <property type="entry name" value="Folylpolyglutamate_synth_CS"/>
</dbReference>
<evidence type="ECO:0000256" key="7">
    <source>
        <dbReference type="ARBA" id="ARBA00022840"/>
    </source>
</evidence>
<evidence type="ECO:0000256" key="3">
    <source>
        <dbReference type="ARBA" id="ARBA00022490"/>
    </source>
</evidence>
<dbReference type="Gene3D" id="3.90.190.20">
    <property type="entry name" value="Mur ligase, C-terminal domain"/>
    <property type="match status" value="1"/>
</dbReference>
<evidence type="ECO:0000256" key="4">
    <source>
        <dbReference type="ARBA" id="ARBA00022598"/>
    </source>
</evidence>
<comment type="function">
    <text evidence="9">Cell wall formation. Catalyzes the addition of glutamate to the nucleotide precursor UDP-N-acetylmuramoyl-L-alanine (UMA).</text>
</comment>
<proteinExistence type="inferred from homology"/>
<evidence type="ECO:0000256" key="2">
    <source>
        <dbReference type="ARBA" id="ARBA00004752"/>
    </source>
</evidence>
<dbReference type="Pfam" id="PF08245">
    <property type="entry name" value="Mur_ligase_M"/>
    <property type="match status" value="1"/>
</dbReference>
<dbReference type="UniPathway" id="UPA00219"/>
<keyword evidence="3 9" id="KW-0963">Cytoplasm</keyword>
<accession>A0A0G1UHV1</accession>
<dbReference type="HAMAP" id="MF_00639">
    <property type="entry name" value="MurD"/>
    <property type="match status" value="1"/>
</dbReference>
<evidence type="ECO:0000313" key="13">
    <source>
        <dbReference type="Proteomes" id="UP000034877"/>
    </source>
</evidence>
<dbReference type="PANTHER" id="PTHR43692:SF1">
    <property type="entry name" value="UDP-N-ACETYLMURAMOYLALANINE--D-GLUTAMATE LIGASE"/>
    <property type="match status" value="1"/>
</dbReference>
<keyword evidence="8 9" id="KW-0131">Cell cycle</keyword>
<organism evidence="12 13">
    <name type="scientific">Candidatus Amesbacteria bacterium GW2011_GWC1_48_10</name>
    <dbReference type="NCBI Taxonomy" id="1618365"/>
    <lineage>
        <taxon>Bacteria</taxon>
        <taxon>Candidatus Amesiibacteriota</taxon>
    </lineage>
</organism>
<dbReference type="InterPro" id="IPR036565">
    <property type="entry name" value="Mur-like_cat_sf"/>
</dbReference>
<dbReference type="GO" id="GO:0071555">
    <property type="term" value="P:cell wall organization"/>
    <property type="evidence" value="ECO:0007669"/>
    <property type="project" value="UniProtKB-KW"/>
</dbReference>
<comment type="caution">
    <text evidence="12">The sequence shown here is derived from an EMBL/GenBank/DDBJ whole genome shotgun (WGS) entry which is preliminary data.</text>
</comment>
<evidence type="ECO:0000256" key="9">
    <source>
        <dbReference type="HAMAP-Rule" id="MF_00639"/>
    </source>
</evidence>
<feature type="domain" description="Mur ligase C-terminal" evidence="10">
    <location>
        <begin position="284"/>
        <end position="400"/>
    </location>
</feature>
<dbReference type="InterPro" id="IPR005762">
    <property type="entry name" value="MurD"/>
</dbReference>
<evidence type="ECO:0000313" key="12">
    <source>
        <dbReference type="EMBL" id="KKU93701.1"/>
    </source>
</evidence>
<evidence type="ECO:0000256" key="8">
    <source>
        <dbReference type="ARBA" id="ARBA00023306"/>
    </source>
</evidence>
<dbReference type="AlphaFoldDB" id="A0A0G1UHV1"/>
<keyword evidence="9" id="KW-0961">Cell wall biogenesis/degradation</keyword>
<dbReference type="GO" id="GO:0051301">
    <property type="term" value="P:cell division"/>
    <property type="evidence" value="ECO:0007669"/>
    <property type="project" value="UniProtKB-KW"/>
</dbReference>
<evidence type="ECO:0000256" key="6">
    <source>
        <dbReference type="ARBA" id="ARBA00022741"/>
    </source>
</evidence>
<dbReference type="InterPro" id="IPR004101">
    <property type="entry name" value="Mur_ligase_C"/>
</dbReference>
<keyword evidence="5 9" id="KW-0132">Cell division</keyword>
<keyword evidence="4 9" id="KW-0436">Ligase</keyword>
<comment type="catalytic activity">
    <reaction evidence="9">
        <text>UDP-N-acetyl-alpha-D-muramoyl-L-alanine + D-glutamate + ATP = UDP-N-acetyl-alpha-D-muramoyl-L-alanyl-D-glutamate + ADP + phosphate + H(+)</text>
        <dbReference type="Rhea" id="RHEA:16429"/>
        <dbReference type="ChEBI" id="CHEBI:15378"/>
        <dbReference type="ChEBI" id="CHEBI:29986"/>
        <dbReference type="ChEBI" id="CHEBI:30616"/>
        <dbReference type="ChEBI" id="CHEBI:43474"/>
        <dbReference type="ChEBI" id="CHEBI:83898"/>
        <dbReference type="ChEBI" id="CHEBI:83900"/>
        <dbReference type="ChEBI" id="CHEBI:456216"/>
        <dbReference type="EC" id="6.3.2.9"/>
    </reaction>
</comment>
<protein>
    <recommendedName>
        <fullName evidence="9">UDP-N-acetylmuramoylalanine--D-glutamate ligase</fullName>
        <ecNumber evidence="9">6.3.2.9</ecNumber>
    </recommendedName>
    <alternativeName>
        <fullName evidence="9">D-glutamic acid-adding enzyme</fullName>
    </alternativeName>
    <alternativeName>
        <fullName evidence="9">UDP-N-acetylmuramoyl-L-alanyl-D-glutamate synthetase</fullName>
    </alternativeName>
</protein>
<name>A0A0G1UHV1_9BACT</name>
<dbReference type="GO" id="GO:0008360">
    <property type="term" value="P:regulation of cell shape"/>
    <property type="evidence" value="ECO:0007669"/>
    <property type="project" value="UniProtKB-KW"/>
</dbReference>
<keyword evidence="7 9" id="KW-0067">ATP-binding</keyword>
<dbReference type="GO" id="GO:0004326">
    <property type="term" value="F:tetrahydrofolylpolyglutamate synthase activity"/>
    <property type="evidence" value="ECO:0007669"/>
    <property type="project" value="InterPro"/>
</dbReference>
<comment type="subcellular location">
    <subcellularLocation>
        <location evidence="1 9">Cytoplasm</location>
    </subcellularLocation>
</comment>
<keyword evidence="9" id="KW-0573">Peptidoglycan synthesis</keyword>
<dbReference type="GO" id="GO:0005737">
    <property type="term" value="C:cytoplasm"/>
    <property type="evidence" value="ECO:0007669"/>
    <property type="project" value="UniProtKB-SubCell"/>
</dbReference>
<sequence>MIFDQISQFDRVLILGFAREGQSTYKFLRSKFPKLIIGLADQKTPDWIPDDPKTEKYFSPDYLSQSLITNHYHLIIKTPGISPHKPEIIAAKTKGAKFTSHTQIFFEICPSKKTIGITGTKGKSTTTSLIHHILTANGIPAVLAGNIGRPALDFLPEITPETWVIMELSSYQLMDLNTSPHIAVLLSIYPDHLDYHTDFIEYKTAKLNITKFQTPNDYLITQLKVPTRAQKIPLFRPSQPIPSQLLGSHNQLNIQPAVIIGNLLDIPEAKIFSAVNNFTPLDTRLQLVATKNGIRFFADTLATIPEATIAAIDALHPDVYTLIAGGHERKQNYSELAKKILSGNIKTLILFPATGTRIWEEVKKIGGRKINHFFASSMSDAVKMALDHTASGKICLLSPAAPSFTLFKDYRDESNQYRKFIQEIS</sequence>
<reference evidence="12 13" key="1">
    <citation type="journal article" date="2015" name="Nature">
        <title>rRNA introns, odd ribosomes, and small enigmatic genomes across a large radiation of phyla.</title>
        <authorList>
            <person name="Brown C.T."/>
            <person name="Hug L.A."/>
            <person name="Thomas B.C."/>
            <person name="Sharon I."/>
            <person name="Castelle C.J."/>
            <person name="Singh A."/>
            <person name="Wilkins M.J."/>
            <person name="Williams K.H."/>
            <person name="Banfield J.F."/>
        </authorList>
    </citation>
    <scope>NUCLEOTIDE SEQUENCE [LARGE SCALE GENOMIC DNA]</scope>
</reference>
<dbReference type="SUPFAM" id="SSF53623">
    <property type="entry name" value="MurD-like peptide ligases, catalytic domain"/>
    <property type="match status" value="1"/>
</dbReference>
<keyword evidence="6 9" id="KW-0547">Nucleotide-binding</keyword>
<evidence type="ECO:0000256" key="1">
    <source>
        <dbReference type="ARBA" id="ARBA00004496"/>
    </source>
</evidence>
<gene>
    <name evidence="9" type="primary">murD</name>
    <name evidence="12" type="ORF">UY22_C0018G0008</name>
</gene>
<comment type="similarity">
    <text evidence="9">Belongs to the MurCDEF family.</text>
</comment>